<feature type="non-terminal residue" evidence="2">
    <location>
        <position position="333"/>
    </location>
</feature>
<feature type="transmembrane region" description="Helical" evidence="1">
    <location>
        <begin position="121"/>
        <end position="139"/>
    </location>
</feature>
<sequence>MIPKPNDWVEAVPAYPAFHNLSRPVQWYLLFLVAAYVLSTRALAPGHPEVVAALIAIFAGAAVVQPVPRYVEGIMVPNVPLALIAALLWTPQEVLLGAGIGTFLGLALFRKSEIWHATLNGALSALPAAAAAATVGPVLPLGSVGGALIPFFAAALMATAVLVVAHSVLSACYLSVQSRRPFFHDWLHHLAQNPANQFIATPLAAILAAASASVPGEAVGVVLTAACALALPLARQELAYYHQSQEMLEEIVEAIVQVLDRVMPGAREHSERVSAIAVETGRRLGLSEQSLVTLRLAARLHDVGILTESNVAGETGPGATPGNRLIARIPNRM</sequence>
<dbReference type="EMBL" id="VBAK01000033">
    <property type="protein sequence ID" value="TMI93244.1"/>
    <property type="molecule type" value="Genomic_DNA"/>
</dbReference>
<proteinExistence type="predicted"/>
<gene>
    <name evidence="2" type="ORF">E6H00_01490</name>
</gene>
<accession>A0A537KBZ0</accession>
<dbReference type="InterPro" id="IPR003607">
    <property type="entry name" value="HD/PDEase_dom"/>
</dbReference>
<evidence type="ECO:0000256" key="1">
    <source>
        <dbReference type="SAM" id="Phobius"/>
    </source>
</evidence>
<protein>
    <recommendedName>
        <fullName evidence="4">HD domain-containing protein</fullName>
    </recommendedName>
</protein>
<keyword evidence="1" id="KW-0472">Membrane</keyword>
<keyword evidence="1" id="KW-0812">Transmembrane</keyword>
<evidence type="ECO:0000313" key="2">
    <source>
        <dbReference type="EMBL" id="TMI93244.1"/>
    </source>
</evidence>
<dbReference type="Proteomes" id="UP000318509">
    <property type="component" value="Unassembled WGS sequence"/>
</dbReference>
<feature type="transmembrane region" description="Helical" evidence="1">
    <location>
        <begin position="25"/>
        <end position="43"/>
    </location>
</feature>
<feature type="transmembrane region" description="Helical" evidence="1">
    <location>
        <begin position="151"/>
        <end position="174"/>
    </location>
</feature>
<dbReference type="Gene3D" id="1.10.3210.10">
    <property type="entry name" value="Hypothetical protein af1432"/>
    <property type="match status" value="1"/>
</dbReference>
<reference evidence="2 3" key="1">
    <citation type="journal article" date="2019" name="Nat. Microbiol.">
        <title>Mediterranean grassland soil C-N compound turnover is dependent on rainfall and depth, and is mediated by genomically divergent microorganisms.</title>
        <authorList>
            <person name="Diamond S."/>
            <person name="Andeer P.F."/>
            <person name="Li Z."/>
            <person name="Crits-Christoph A."/>
            <person name="Burstein D."/>
            <person name="Anantharaman K."/>
            <person name="Lane K.R."/>
            <person name="Thomas B.C."/>
            <person name="Pan C."/>
            <person name="Northen T.R."/>
            <person name="Banfield J.F."/>
        </authorList>
    </citation>
    <scope>NUCLEOTIDE SEQUENCE [LARGE SCALE GENOMIC DNA]</scope>
    <source>
        <strain evidence="2">NP_3</strain>
    </source>
</reference>
<evidence type="ECO:0008006" key="4">
    <source>
        <dbReference type="Google" id="ProtNLM"/>
    </source>
</evidence>
<dbReference type="AlphaFoldDB" id="A0A537KBZ0"/>
<dbReference type="CDD" id="cd00077">
    <property type="entry name" value="HDc"/>
    <property type="match status" value="1"/>
</dbReference>
<dbReference type="SUPFAM" id="SSF109604">
    <property type="entry name" value="HD-domain/PDEase-like"/>
    <property type="match status" value="1"/>
</dbReference>
<comment type="caution">
    <text evidence="2">The sequence shown here is derived from an EMBL/GenBank/DDBJ whole genome shotgun (WGS) entry which is preliminary data.</text>
</comment>
<evidence type="ECO:0000313" key="3">
    <source>
        <dbReference type="Proteomes" id="UP000318509"/>
    </source>
</evidence>
<dbReference type="PANTHER" id="PTHR43155">
    <property type="entry name" value="CYCLIC DI-GMP PHOSPHODIESTERASE PA4108-RELATED"/>
    <property type="match status" value="1"/>
</dbReference>
<feature type="transmembrane region" description="Helical" evidence="1">
    <location>
        <begin position="50"/>
        <end position="67"/>
    </location>
</feature>
<organism evidence="2 3">
    <name type="scientific">Candidatus Segetimicrobium genomatis</name>
    <dbReference type="NCBI Taxonomy" id="2569760"/>
    <lineage>
        <taxon>Bacteria</taxon>
        <taxon>Bacillati</taxon>
        <taxon>Candidatus Sysuimicrobiota</taxon>
        <taxon>Candidatus Sysuimicrobiia</taxon>
        <taxon>Candidatus Sysuimicrobiales</taxon>
        <taxon>Candidatus Segetimicrobiaceae</taxon>
        <taxon>Candidatus Segetimicrobium</taxon>
    </lineage>
</organism>
<feature type="transmembrane region" description="Helical" evidence="1">
    <location>
        <begin position="79"/>
        <end position="109"/>
    </location>
</feature>
<keyword evidence="1" id="KW-1133">Transmembrane helix</keyword>
<name>A0A537KBZ0_9BACT</name>